<dbReference type="GO" id="GO:0005737">
    <property type="term" value="C:cytoplasm"/>
    <property type="evidence" value="ECO:0007669"/>
    <property type="project" value="TreeGrafter"/>
</dbReference>
<dbReference type="Gene3D" id="2.130.10.30">
    <property type="entry name" value="Regulator of chromosome condensation 1/beta-lactamase-inhibitor protein II"/>
    <property type="match status" value="3"/>
</dbReference>
<dbReference type="RefSeq" id="WP_152214095.1">
    <property type="nucleotide sequence ID" value="NZ_WFLN01000012.1"/>
</dbReference>
<dbReference type="PANTHER" id="PTHR45982:SF1">
    <property type="entry name" value="REGULATOR OF CHROMOSOME CONDENSATION"/>
    <property type="match status" value="1"/>
</dbReference>
<gene>
    <name evidence="1" type="ORF">GCL57_14605</name>
</gene>
<accession>A0A833JA79</accession>
<dbReference type="InterPro" id="IPR009091">
    <property type="entry name" value="RCC1/BLIP-II"/>
</dbReference>
<dbReference type="SUPFAM" id="SSF50985">
    <property type="entry name" value="RCC1/BLIP-II"/>
    <property type="match status" value="2"/>
</dbReference>
<dbReference type="GO" id="GO:0005085">
    <property type="term" value="F:guanyl-nucleotide exchange factor activity"/>
    <property type="evidence" value="ECO:0007669"/>
    <property type="project" value="TreeGrafter"/>
</dbReference>
<dbReference type="Proteomes" id="UP000442694">
    <property type="component" value="Unassembled WGS sequence"/>
</dbReference>
<dbReference type="Pfam" id="PF13540">
    <property type="entry name" value="RCC1_2"/>
    <property type="match status" value="2"/>
</dbReference>
<reference evidence="1 2" key="1">
    <citation type="submission" date="2019-10" db="EMBL/GenBank/DDBJ databases">
        <title>New genus of Silvanigrellaceae.</title>
        <authorList>
            <person name="Pitt A."/>
            <person name="Hahn M.W."/>
        </authorList>
    </citation>
    <scope>NUCLEOTIDE SEQUENCE [LARGE SCALE GENOMIC DNA]</scope>
    <source>
        <strain evidence="1 2">33A1-SZDP</strain>
    </source>
</reference>
<name>A0A833JA79_9BACT</name>
<dbReference type="InterPro" id="IPR051553">
    <property type="entry name" value="Ran_GTPase-activating"/>
</dbReference>
<proteinExistence type="predicted"/>
<comment type="caution">
    <text evidence="1">The sequence shown here is derived from an EMBL/GenBank/DDBJ whole genome shotgun (WGS) entry which is preliminary data.</text>
</comment>
<organism evidence="1 2">
    <name type="scientific">Fluviispira multicolorata</name>
    <dbReference type="NCBI Taxonomy" id="2654512"/>
    <lineage>
        <taxon>Bacteria</taxon>
        <taxon>Pseudomonadati</taxon>
        <taxon>Bdellovibrionota</taxon>
        <taxon>Oligoflexia</taxon>
        <taxon>Silvanigrellales</taxon>
        <taxon>Silvanigrellaceae</taxon>
        <taxon>Fluviispira</taxon>
    </lineage>
</organism>
<dbReference type="PANTHER" id="PTHR45982">
    <property type="entry name" value="REGULATOR OF CHROMOSOME CONDENSATION"/>
    <property type="match status" value="1"/>
</dbReference>
<dbReference type="EMBL" id="WFLN01000012">
    <property type="protein sequence ID" value="KAB8027424.1"/>
    <property type="molecule type" value="Genomic_DNA"/>
</dbReference>
<evidence type="ECO:0000313" key="2">
    <source>
        <dbReference type="Proteomes" id="UP000442694"/>
    </source>
</evidence>
<dbReference type="Pfam" id="PF00415">
    <property type="entry name" value="RCC1"/>
    <property type="match status" value="1"/>
</dbReference>
<dbReference type="InterPro" id="IPR000408">
    <property type="entry name" value="Reg_chr_condens"/>
</dbReference>
<evidence type="ECO:0000313" key="1">
    <source>
        <dbReference type="EMBL" id="KAB8027424.1"/>
    </source>
</evidence>
<keyword evidence="2" id="KW-1185">Reference proteome</keyword>
<protein>
    <submittedName>
        <fullName evidence="1">Uncharacterized protein</fullName>
    </submittedName>
</protein>
<dbReference type="AlphaFoldDB" id="A0A833JA79"/>
<sequence>MIWNRTGLYSSIYSNNNSFCTLSEDSQNITCFDLYSDFTRLPPNKSVILGKFSSISLGNNHSCGINAADSFIYCWGQKKYSPLSNENPSMENIPKKIFSDKIFKTVNVSSENSYAIDSDDHLWGWGDSSHGQLPNIHLSKNNESNHPEQSNLQLIEIAGKTILSVASGDGFFCALTNEASTNNNEEKSGHIYCAGNNSFGQTGQLNVGAKSTVLAQVNNKRYTELAAGNTHVCAINLDKKVECWGNNSFGQLSYNPIFTPYIATPTPILQNENPDFAKLNFKSLSLSNHSSCTITTDEIPYCFGDNTFGQLGGDPKDGSLEIKYRDGQNYYAHFKPKKLMNSRVISLAGNSRATCSVTKNKDLQCFGFIQKNTYSSVSVGKNYICGISSFNTHALCSSFENNLSDILANPWSASLVTPWVSSQAFTQVSVGIDHTCAVSNESPLNSYCWSNPDSSYVTHRAYPQLIASLTLPMKKIVVNNSHSCAIRKEDGALFCAGNNSNGQLGNGTFTSSLNASEFTQVSLNNVHFIDLALSENATCALSFEHEVYCFGSNAKGELGIGQPYLIKKNSPQKIENLNLLSIVGGKEHFCGIKKTVLAADNKVICWGDNSEEQIAYSSDKINKPVELKNTQNITQLVANGSTTCMLNNRQEAYCLGKNQNGIIDPLRISEKFSSLTRVQAEKTFKSLSLGEKQACGISTLDNTLSCWGKSR</sequence>
<dbReference type="PROSITE" id="PS50012">
    <property type="entry name" value="RCC1_3"/>
    <property type="match status" value="2"/>
</dbReference>
<dbReference type="PRINTS" id="PR00633">
    <property type="entry name" value="RCCNDNSATION"/>
</dbReference>